<comment type="catalytic activity">
    <reaction evidence="9">
        <text>N-terminal S-1,2-diacyl-sn-glyceryl-L-cysteinyl-[lipoprotein] + a glycerophospholipid = N-acyl-S-1,2-diacyl-sn-glyceryl-L-cysteinyl-[lipoprotein] + a 2-acyl-sn-glycero-3-phospholipid + H(+)</text>
        <dbReference type="Rhea" id="RHEA:48228"/>
        <dbReference type="Rhea" id="RHEA-COMP:14681"/>
        <dbReference type="Rhea" id="RHEA-COMP:14684"/>
        <dbReference type="ChEBI" id="CHEBI:15378"/>
        <dbReference type="ChEBI" id="CHEBI:136912"/>
        <dbReference type="ChEBI" id="CHEBI:140656"/>
        <dbReference type="ChEBI" id="CHEBI:140657"/>
        <dbReference type="ChEBI" id="CHEBI:140660"/>
        <dbReference type="EC" id="2.3.1.269"/>
    </reaction>
</comment>
<dbReference type="PROSITE" id="PS50263">
    <property type="entry name" value="CN_HYDROLASE"/>
    <property type="match status" value="1"/>
</dbReference>
<comment type="subcellular location">
    <subcellularLocation>
        <location evidence="1 9">Cell membrane</location>
        <topology evidence="1 9">Multi-pass membrane protein</topology>
    </subcellularLocation>
</comment>
<comment type="caution">
    <text evidence="11">The sequence shown here is derived from an EMBL/GenBank/DDBJ whole genome shotgun (WGS) entry which is preliminary data.</text>
</comment>
<reference evidence="11" key="1">
    <citation type="journal article" date="2020" name="mSystems">
        <title>Genome- and Community-Level Interaction Insights into Carbon Utilization and Element Cycling Functions of Hydrothermarchaeota in Hydrothermal Sediment.</title>
        <authorList>
            <person name="Zhou Z."/>
            <person name="Liu Y."/>
            <person name="Xu W."/>
            <person name="Pan J."/>
            <person name="Luo Z.H."/>
            <person name="Li M."/>
        </authorList>
    </citation>
    <scope>NUCLEOTIDE SEQUENCE [LARGE SCALE GENOMIC DNA]</scope>
    <source>
        <strain evidence="11">SpSt-479</strain>
    </source>
</reference>
<feature type="transmembrane region" description="Helical" evidence="9">
    <location>
        <begin position="205"/>
        <end position="225"/>
    </location>
</feature>
<organism evidence="11">
    <name type="scientific">Ignavibacterium album</name>
    <dbReference type="NCBI Taxonomy" id="591197"/>
    <lineage>
        <taxon>Bacteria</taxon>
        <taxon>Pseudomonadati</taxon>
        <taxon>Ignavibacteriota</taxon>
        <taxon>Ignavibacteria</taxon>
        <taxon>Ignavibacteriales</taxon>
        <taxon>Ignavibacteriaceae</taxon>
        <taxon>Ignavibacterium</taxon>
    </lineage>
</organism>
<feature type="transmembrane region" description="Helical" evidence="9">
    <location>
        <begin position="132"/>
        <end position="148"/>
    </location>
</feature>
<evidence type="ECO:0000256" key="4">
    <source>
        <dbReference type="ARBA" id="ARBA00022679"/>
    </source>
</evidence>
<keyword evidence="8 9" id="KW-0012">Acyltransferase</keyword>
<evidence type="ECO:0000256" key="5">
    <source>
        <dbReference type="ARBA" id="ARBA00022692"/>
    </source>
</evidence>
<dbReference type="UniPathway" id="UPA00666"/>
<keyword evidence="5 9" id="KW-0812">Transmembrane</keyword>
<feature type="transmembrane region" description="Helical" evidence="9">
    <location>
        <begin position="96"/>
        <end position="120"/>
    </location>
</feature>
<sequence>MLNLFRKNNLSEEEKSNLKKDRLLLVLSGILTGISFTPFPFPFTVFLFISFVPYLFVLERKKTLLEINKASYLMFFTLSLITIYWVGSWQSKADPFLMIGGGVLIFFYPVVLLINSTLFYLSQRIFTKEKSFWLFPIIWVTGEYLLTLTDLKFPWLTLGHGLAKFTTFIQIADIVGAFGLSLIVLYLNVLLYFTIKKFYSDKRVSFKYAFLFLILFSVVLVYGLIKRNEINTDKKYVRVGVVQPNLDPWDKWELGGLDAILKNYLELSEKCTKQGAKLIIWPETALPVYLMSGTYSDIVDSIYSFLQRNNVYLLTGMPDYIIHYENPPSDAKISKAGNFHYSTYNSILLLSPDSYEVQRYGKIHLVPLGEKVPFVDALPFLADWFKWGVGLSGWNVGKDTTIFKFKSDNDTIKVAGLVCYESVFPDFVTHFSKKGAEFITVVTNDSWYGNSSGPYQHKEFAALRAVENRKAVVRCANGGISCLINKYGITEFETQMFTRVSFVVDVPLNNEKTFYTKFPLIIPILSSAFSLWIFGINILLWLKRKFKLDE</sequence>
<evidence type="ECO:0000256" key="2">
    <source>
        <dbReference type="ARBA" id="ARBA00010065"/>
    </source>
</evidence>
<feature type="transmembrane region" description="Helical" evidence="9">
    <location>
        <begin position="70"/>
        <end position="90"/>
    </location>
</feature>
<feature type="transmembrane region" description="Helical" evidence="9">
    <location>
        <begin position="520"/>
        <end position="542"/>
    </location>
</feature>
<protein>
    <recommendedName>
        <fullName evidence="9">Apolipoprotein N-acyltransferase</fullName>
        <shortName evidence="9">ALP N-acyltransferase</shortName>
        <ecNumber evidence="9">2.3.1.269</ecNumber>
    </recommendedName>
</protein>
<evidence type="ECO:0000256" key="3">
    <source>
        <dbReference type="ARBA" id="ARBA00022475"/>
    </source>
</evidence>
<keyword evidence="11" id="KW-0449">Lipoprotein</keyword>
<dbReference type="CDD" id="cd07571">
    <property type="entry name" value="ALP_N-acyl_transferase"/>
    <property type="match status" value="1"/>
</dbReference>
<dbReference type="PANTHER" id="PTHR38686">
    <property type="entry name" value="APOLIPOPROTEIN N-ACYLTRANSFERASE"/>
    <property type="match status" value="1"/>
</dbReference>
<dbReference type="InterPro" id="IPR036526">
    <property type="entry name" value="C-N_Hydrolase_sf"/>
</dbReference>
<evidence type="ECO:0000256" key="1">
    <source>
        <dbReference type="ARBA" id="ARBA00004651"/>
    </source>
</evidence>
<dbReference type="EC" id="2.3.1.269" evidence="9"/>
<dbReference type="InterPro" id="IPR045378">
    <property type="entry name" value="LNT_N"/>
</dbReference>
<dbReference type="Gene3D" id="3.60.110.10">
    <property type="entry name" value="Carbon-nitrogen hydrolase"/>
    <property type="match status" value="1"/>
</dbReference>
<evidence type="ECO:0000256" key="6">
    <source>
        <dbReference type="ARBA" id="ARBA00022989"/>
    </source>
</evidence>
<gene>
    <name evidence="9 11" type="primary">lnt</name>
    <name evidence="11" type="ORF">ENS31_03975</name>
</gene>
<dbReference type="HAMAP" id="MF_01148">
    <property type="entry name" value="Lnt"/>
    <property type="match status" value="1"/>
</dbReference>
<evidence type="ECO:0000259" key="10">
    <source>
        <dbReference type="PROSITE" id="PS50263"/>
    </source>
</evidence>
<dbReference type="EMBL" id="DSUJ01000008">
    <property type="protein sequence ID" value="HFI90676.1"/>
    <property type="molecule type" value="Genomic_DNA"/>
</dbReference>
<dbReference type="Pfam" id="PF20154">
    <property type="entry name" value="LNT_N"/>
    <property type="match status" value="1"/>
</dbReference>
<dbReference type="InterPro" id="IPR003010">
    <property type="entry name" value="C-N_Hydrolase"/>
</dbReference>
<comment type="function">
    <text evidence="9">Catalyzes the phospholipid dependent N-acylation of the N-terminal cysteine of apolipoprotein, the last step in lipoprotein maturation.</text>
</comment>
<feature type="transmembrane region" description="Helical" evidence="9">
    <location>
        <begin position="168"/>
        <end position="193"/>
    </location>
</feature>
<dbReference type="GO" id="GO:0016410">
    <property type="term" value="F:N-acyltransferase activity"/>
    <property type="evidence" value="ECO:0007669"/>
    <property type="project" value="UniProtKB-UniRule"/>
</dbReference>
<comment type="similarity">
    <text evidence="2 9">Belongs to the CN hydrolase family. Apolipoprotein N-acyltransferase subfamily.</text>
</comment>
<name>A0A7V3E6D9_9BACT</name>
<feature type="domain" description="CN hydrolase" evidence="10">
    <location>
        <begin position="237"/>
        <end position="520"/>
    </location>
</feature>
<evidence type="ECO:0000313" key="11">
    <source>
        <dbReference type="EMBL" id="HFI90676.1"/>
    </source>
</evidence>
<proteinExistence type="inferred from homology"/>
<evidence type="ECO:0000256" key="7">
    <source>
        <dbReference type="ARBA" id="ARBA00023136"/>
    </source>
</evidence>
<accession>A0A7V3E6D9</accession>
<dbReference type="GO" id="GO:0042158">
    <property type="term" value="P:lipoprotein biosynthetic process"/>
    <property type="evidence" value="ECO:0007669"/>
    <property type="project" value="UniProtKB-UniRule"/>
</dbReference>
<keyword evidence="7 9" id="KW-0472">Membrane</keyword>
<dbReference type="GO" id="GO:0005886">
    <property type="term" value="C:plasma membrane"/>
    <property type="evidence" value="ECO:0007669"/>
    <property type="project" value="UniProtKB-SubCell"/>
</dbReference>
<comment type="pathway">
    <text evidence="9">Protein modification; lipoprotein biosynthesis (N-acyl transfer).</text>
</comment>
<feature type="transmembrane region" description="Helical" evidence="9">
    <location>
        <begin position="43"/>
        <end position="58"/>
    </location>
</feature>
<dbReference type="SUPFAM" id="SSF56317">
    <property type="entry name" value="Carbon-nitrogen hydrolase"/>
    <property type="match status" value="1"/>
</dbReference>
<keyword evidence="4 9" id="KW-0808">Transferase</keyword>
<dbReference type="InterPro" id="IPR004563">
    <property type="entry name" value="Apolipo_AcylTrfase"/>
</dbReference>
<dbReference type="Pfam" id="PF00795">
    <property type="entry name" value="CN_hydrolase"/>
    <property type="match status" value="1"/>
</dbReference>
<keyword evidence="3 9" id="KW-1003">Cell membrane</keyword>
<dbReference type="PANTHER" id="PTHR38686:SF1">
    <property type="entry name" value="APOLIPOPROTEIN N-ACYLTRANSFERASE"/>
    <property type="match status" value="1"/>
</dbReference>
<dbReference type="AlphaFoldDB" id="A0A7V3E6D9"/>
<evidence type="ECO:0000256" key="9">
    <source>
        <dbReference type="HAMAP-Rule" id="MF_01148"/>
    </source>
</evidence>
<keyword evidence="6 9" id="KW-1133">Transmembrane helix</keyword>
<evidence type="ECO:0000256" key="8">
    <source>
        <dbReference type="ARBA" id="ARBA00023315"/>
    </source>
</evidence>
<dbReference type="NCBIfam" id="TIGR00546">
    <property type="entry name" value="lnt"/>
    <property type="match status" value="1"/>
</dbReference>